<dbReference type="AlphaFoldDB" id="C0NAZ9"/>
<name>C0NAZ9_AJECG</name>
<evidence type="ECO:0000313" key="1">
    <source>
        <dbReference type="EMBL" id="EEH10840.1"/>
    </source>
</evidence>
<dbReference type="RefSeq" id="XP_045291320.1">
    <property type="nucleotide sequence ID" value="XM_045427345.1"/>
</dbReference>
<dbReference type="EMBL" id="GG663363">
    <property type="protein sequence ID" value="EEH10840.1"/>
    <property type="molecule type" value="Genomic_DNA"/>
</dbReference>
<organism evidence="1 2">
    <name type="scientific">Ajellomyces capsulatus (strain G186AR / H82 / ATCC MYA-2454 / RMSCC 2432)</name>
    <name type="common">Darling's disease fungus</name>
    <name type="synonym">Histoplasma capsulatum</name>
    <dbReference type="NCBI Taxonomy" id="447093"/>
    <lineage>
        <taxon>Eukaryota</taxon>
        <taxon>Fungi</taxon>
        <taxon>Dikarya</taxon>
        <taxon>Ascomycota</taxon>
        <taxon>Pezizomycotina</taxon>
        <taxon>Eurotiomycetes</taxon>
        <taxon>Eurotiomycetidae</taxon>
        <taxon>Onygenales</taxon>
        <taxon>Ajellomycetaceae</taxon>
        <taxon>Histoplasma</taxon>
    </lineage>
</organism>
<protein>
    <submittedName>
        <fullName evidence="1">Uncharacterized protein</fullName>
    </submittedName>
</protein>
<sequence>MHTRRVSIEAGIDMFIPVDDDSTQNVFRLPEKLALPTLIDRGVSPCHCALMPPGQVSPSESEGSGDLREAFSNSAASGMAGFDMLAMLCRVLCGMLRVETKESEGFLAVRDCGDTVA</sequence>
<proteinExistence type="predicted"/>
<dbReference type="GeneID" id="69033312"/>
<dbReference type="InParanoid" id="C0NAZ9"/>
<evidence type="ECO:0000313" key="2">
    <source>
        <dbReference type="Proteomes" id="UP000001631"/>
    </source>
</evidence>
<dbReference type="HOGENOM" id="CLU_2084172_0_0_1"/>
<keyword evidence="2" id="KW-1185">Reference proteome</keyword>
<reference evidence="1" key="1">
    <citation type="submission" date="2009-02" db="EMBL/GenBank/DDBJ databases">
        <title>The Genome Sequence of Ajellomyces capsulatus strain G186AR.</title>
        <authorList>
            <consortium name="The Broad Institute Genome Sequencing Platform"/>
            <person name="Champion M."/>
            <person name="Cuomo C."/>
            <person name="Ma L.-J."/>
            <person name="Henn M.R."/>
            <person name="Sil A."/>
            <person name="Goldman B."/>
            <person name="Young S.K."/>
            <person name="Kodira C.D."/>
            <person name="Zeng Q."/>
            <person name="Koehrsen M."/>
            <person name="Alvarado L."/>
            <person name="Berlin A."/>
            <person name="Borenstein D."/>
            <person name="Chen Z."/>
            <person name="Engels R."/>
            <person name="Freedman E."/>
            <person name="Gellesch M."/>
            <person name="Goldberg J."/>
            <person name="Griggs A."/>
            <person name="Gujja S."/>
            <person name="Heiman D."/>
            <person name="Hepburn T."/>
            <person name="Howarth C."/>
            <person name="Jen D."/>
            <person name="Larson L."/>
            <person name="Lewis B."/>
            <person name="Mehta T."/>
            <person name="Park D."/>
            <person name="Pearson M."/>
            <person name="Roberts A."/>
            <person name="Saif S."/>
            <person name="Shea T."/>
            <person name="Shenoy N."/>
            <person name="Sisk P."/>
            <person name="Stolte C."/>
            <person name="Sykes S."/>
            <person name="Walk T."/>
            <person name="White J."/>
            <person name="Yandava C."/>
            <person name="Klein B."/>
            <person name="McEwen J.G."/>
            <person name="Puccia R."/>
            <person name="Goldman G.H."/>
            <person name="Felipe M.S."/>
            <person name="Nino-Vega G."/>
            <person name="San-Blas G."/>
            <person name="Taylor J."/>
            <person name="Mendoza L."/>
            <person name="Galagan J."/>
            <person name="Nusbaum C."/>
            <person name="Birren B."/>
        </authorList>
    </citation>
    <scope>NUCLEOTIDE SEQUENCE</scope>
    <source>
        <strain evidence="1">G186AR</strain>
    </source>
</reference>
<dbReference type="Proteomes" id="UP000001631">
    <property type="component" value="Unassembled WGS sequence"/>
</dbReference>
<gene>
    <name evidence="1" type="ORF">HCBG_00295</name>
</gene>
<accession>C0NAZ9</accession>